<comment type="caution">
    <text evidence="1">The sequence shown here is derived from an EMBL/GenBank/DDBJ whole genome shotgun (WGS) entry which is preliminary data.</text>
</comment>
<name>A0A9K3GUI0_HELAN</name>
<accession>A0A9K3GUI0</accession>
<dbReference type="InterPro" id="IPR044809">
    <property type="entry name" value="AUF1-like"/>
</dbReference>
<dbReference type="EMBL" id="MNCJ02000332">
    <property type="protein sequence ID" value="KAF5755293.1"/>
    <property type="molecule type" value="Genomic_DNA"/>
</dbReference>
<evidence type="ECO:0000313" key="1">
    <source>
        <dbReference type="EMBL" id="KAF5755293.1"/>
    </source>
</evidence>
<gene>
    <name evidence="1" type="ORF">HanXRQr2_Chr17g0801161</name>
</gene>
<dbReference type="AlphaFoldDB" id="A0A9K3GUI0"/>
<organism evidence="1 2">
    <name type="scientific">Helianthus annuus</name>
    <name type="common">Common sunflower</name>
    <dbReference type="NCBI Taxonomy" id="4232"/>
    <lineage>
        <taxon>Eukaryota</taxon>
        <taxon>Viridiplantae</taxon>
        <taxon>Streptophyta</taxon>
        <taxon>Embryophyta</taxon>
        <taxon>Tracheophyta</taxon>
        <taxon>Spermatophyta</taxon>
        <taxon>Magnoliopsida</taxon>
        <taxon>eudicotyledons</taxon>
        <taxon>Gunneridae</taxon>
        <taxon>Pentapetalae</taxon>
        <taxon>asterids</taxon>
        <taxon>campanulids</taxon>
        <taxon>Asterales</taxon>
        <taxon>Asteraceae</taxon>
        <taxon>Asteroideae</taxon>
        <taxon>Heliantheae alliance</taxon>
        <taxon>Heliantheae</taxon>
        <taxon>Helianthus</taxon>
    </lineage>
</organism>
<dbReference type="Proteomes" id="UP000215914">
    <property type="component" value="Unassembled WGS sequence"/>
</dbReference>
<reference evidence="1" key="2">
    <citation type="submission" date="2020-06" db="EMBL/GenBank/DDBJ databases">
        <title>Helianthus annuus Genome sequencing and assembly Release 2.</title>
        <authorList>
            <person name="Gouzy J."/>
            <person name="Langlade N."/>
            <person name="Munos S."/>
        </authorList>
    </citation>
    <scope>NUCLEOTIDE SEQUENCE</scope>
    <source>
        <tissue evidence="1">Leaves</tissue>
    </source>
</reference>
<protein>
    <submittedName>
        <fullName evidence="1">Uncharacterized protein</fullName>
    </submittedName>
</protein>
<dbReference type="Gramene" id="mRNA:HanXRQr2_Chr17g0801161">
    <property type="protein sequence ID" value="CDS:HanXRQr2_Chr17g0801161.1"/>
    <property type="gene ID" value="HanXRQr2_Chr17g0801161"/>
</dbReference>
<reference evidence="1" key="1">
    <citation type="journal article" date="2017" name="Nature">
        <title>The sunflower genome provides insights into oil metabolism, flowering and Asterid evolution.</title>
        <authorList>
            <person name="Badouin H."/>
            <person name="Gouzy J."/>
            <person name="Grassa C.J."/>
            <person name="Murat F."/>
            <person name="Staton S.E."/>
            <person name="Cottret L."/>
            <person name="Lelandais-Briere C."/>
            <person name="Owens G.L."/>
            <person name="Carrere S."/>
            <person name="Mayjonade B."/>
            <person name="Legrand L."/>
            <person name="Gill N."/>
            <person name="Kane N.C."/>
            <person name="Bowers J.E."/>
            <person name="Hubner S."/>
            <person name="Bellec A."/>
            <person name="Berard A."/>
            <person name="Berges H."/>
            <person name="Blanchet N."/>
            <person name="Boniface M.C."/>
            <person name="Brunel D."/>
            <person name="Catrice O."/>
            <person name="Chaidir N."/>
            <person name="Claudel C."/>
            <person name="Donnadieu C."/>
            <person name="Faraut T."/>
            <person name="Fievet G."/>
            <person name="Helmstetter N."/>
            <person name="King M."/>
            <person name="Knapp S.J."/>
            <person name="Lai Z."/>
            <person name="Le Paslier M.C."/>
            <person name="Lippi Y."/>
            <person name="Lorenzon L."/>
            <person name="Mandel J.R."/>
            <person name="Marage G."/>
            <person name="Marchand G."/>
            <person name="Marquand E."/>
            <person name="Bret-Mestries E."/>
            <person name="Morien E."/>
            <person name="Nambeesan S."/>
            <person name="Nguyen T."/>
            <person name="Pegot-Espagnet P."/>
            <person name="Pouilly N."/>
            <person name="Raftis F."/>
            <person name="Sallet E."/>
            <person name="Schiex T."/>
            <person name="Thomas J."/>
            <person name="Vandecasteele C."/>
            <person name="Vares D."/>
            <person name="Vear F."/>
            <person name="Vautrin S."/>
            <person name="Crespi M."/>
            <person name="Mangin B."/>
            <person name="Burke J.M."/>
            <person name="Salse J."/>
            <person name="Munos S."/>
            <person name="Vincourt P."/>
            <person name="Rieseberg L.H."/>
            <person name="Langlade N.B."/>
        </authorList>
    </citation>
    <scope>NUCLEOTIDE SEQUENCE</scope>
    <source>
        <tissue evidence="1">Leaves</tissue>
    </source>
</reference>
<sequence>MSDGDDNGSIPESFYTNFGLKLRVVWTISSLIAVSTSHYLLQPIISEHKTLDSLVLIDVERQGELCMNKGQVEELSVDRGCIGSD</sequence>
<evidence type="ECO:0000313" key="2">
    <source>
        <dbReference type="Proteomes" id="UP000215914"/>
    </source>
</evidence>
<keyword evidence="2" id="KW-1185">Reference proteome</keyword>
<dbReference type="PANTHER" id="PTHR31215">
    <property type="entry name" value="OS05G0510400 PROTEIN-RELATED"/>
    <property type="match status" value="1"/>
</dbReference>
<proteinExistence type="predicted"/>